<feature type="region of interest" description="Disordered" evidence="2">
    <location>
        <begin position="401"/>
        <end position="440"/>
    </location>
</feature>
<sequence length="459" mass="49715">MEMMFPSVAPVQPHGQNGGAVGVRELTPAFQHVLVQQISGTGNAIGQGETMNTAPTQQVAALLAGVTVKATEGDASMVEQLMAMIELLTDQLEELGEGDKPLTEEQLEELREMLQQLEDLMAWMGAPMLTNPAHSTGVQAEGTEGGQQQQEAAPEQVKNMLQDALLRMQMVLQQGNRPMTVQGAQPLMLIAHQLQALQAVLDDQAQPQIQPSKNEQPMLPNWLKTEAAMTQTKDTATLLQRLNQQSLHPSAMQSVVLDSAESTASMMDVLRSSPEGEASMPIPFIRPDNTREMMSLLVKASSPTAYVLADEFAETMSNLLVSKLQLSAHGGVSEAKLMLFPEQLGQVDVKITVQNGLLTALFQADNVIAKEMLENQLTQLRHALQSQGLNVDKLEVTQGDTADLFSGDDGREQGEGSPSRQHSFHNTDGGDNESTFQSELSQQEAIQGLGYGRAINETV</sequence>
<feature type="coiled-coil region" evidence="1">
    <location>
        <begin position="78"/>
        <end position="120"/>
    </location>
</feature>
<keyword evidence="4" id="KW-0969">Cilium</keyword>
<dbReference type="EMBL" id="JBHTJZ010000009">
    <property type="protein sequence ID" value="MFD0959483.1"/>
    <property type="molecule type" value="Genomic_DNA"/>
</dbReference>
<gene>
    <name evidence="4" type="ORF">ACFQ2I_08765</name>
</gene>
<comment type="caution">
    <text evidence="4">The sequence shown here is derived from an EMBL/GenBank/DDBJ whole genome shotgun (WGS) entry which is preliminary data.</text>
</comment>
<keyword evidence="1" id="KW-0175">Coiled coil</keyword>
<dbReference type="CDD" id="cd17470">
    <property type="entry name" value="T3SS_Flik_C"/>
    <property type="match status" value="1"/>
</dbReference>
<feature type="domain" description="Flagellar hook-length control protein-like C-terminal" evidence="3">
    <location>
        <begin position="324"/>
        <end position="400"/>
    </location>
</feature>
<dbReference type="InterPro" id="IPR038610">
    <property type="entry name" value="FliK-like_C_sf"/>
</dbReference>
<evidence type="ECO:0000256" key="2">
    <source>
        <dbReference type="SAM" id="MobiDB-lite"/>
    </source>
</evidence>
<organism evidence="4 5">
    <name type="scientific">Paenibacillus chungangensis</name>
    <dbReference type="NCBI Taxonomy" id="696535"/>
    <lineage>
        <taxon>Bacteria</taxon>
        <taxon>Bacillati</taxon>
        <taxon>Bacillota</taxon>
        <taxon>Bacilli</taxon>
        <taxon>Bacillales</taxon>
        <taxon>Paenibacillaceae</taxon>
        <taxon>Paenibacillus</taxon>
    </lineage>
</organism>
<evidence type="ECO:0000259" key="3">
    <source>
        <dbReference type="Pfam" id="PF02120"/>
    </source>
</evidence>
<dbReference type="Pfam" id="PF02120">
    <property type="entry name" value="Flg_hook"/>
    <property type="match status" value="1"/>
</dbReference>
<proteinExistence type="predicted"/>
<dbReference type="Proteomes" id="UP001596989">
    <property type="component" value="Unassembled WGS sequence"/>
</dbReference>
<dbReference type="InterPro" id="IPR021136">
    <property type="entry name" value="Flagellar_hook_control-like_C"/>
</dbReference>
<dbReference type="Gene3D" id="3.30.750.140">
    <property type="match status" value="1"/>
</dbReference>
<dbReference type="RefSeq" id="WP_377563615.1">
    <property type="nucleotide sequence ID" value="NZ_JBHTJZ010000009.1"/>
</dbReference>
<keyword evidence="4" id="KW-0282">Flagellum</keyword>
<reference evidence="5" key="1">
    <citation type="journal article" date="2019" name="Int. J. Syst. Evol. Microbiol.">
        <title>The Global Catalogue of Microorganisms (GCM) 10K type strain sequencing project: providing services to taxonomists for standard genome sequencing and annotation.</title>
        <authorList>
            <consortium name="The Broad Institute Genomics Platform"/>
            <consortium name="The Broad Institute Genome Sequencing Center for Infectious Disease"/>
            <person name="Wu L."/>
            <person name="Ma J."/>
        </authorList>
    </citation>
    <scope>NUCLEOTIDE SEQUENCE [LARGE SCALE GENOMIC DNA]</scope>
    <source>
        <strain evidence="5">CCUG 59129</strain>
    </source>
</reference>
<feature type="compositionally biased region" description="Polar residues" evidence="2">
    <location>
        <begin position="416"/>
        <end position="426"/>
    </location>
</feature>
<keyword evidence="5" id="KW-1185">Reference proteome</keyword>
<protein>
    <submittedName>
        <fullName evidence="4">Flagellar hook-length control protein FliK</fullName>
    </submittedName>
</protein>
<evidence type="ECO:0000256" key="1">
    <source>
        <dbReference type="SAM" id="Coils"/>
    </source>
</evidence>
<name>A0ABW3HPT0_9BACL</name>
<evidence type="ECO:0000313" key="5">
    <source>
        <dbReference type="Proteomes" id="UP001596989"/>
    </source>
</evidence>
<accession>A0ABW3HPT0</accession>
<keyword evidence="4" id="KW-0966">Cell projection</keyword>
<evidence type="ECO:0000313" key="4">
    <source>
        <dbReference type="EMBL" id="MFD0959483.1"/>
    </source>
</evidence>